<gene>
    <name evidence="1" type="ORF">ENV62_01120</name>
</gene>
<dbReference type="NCBIfam" id="TIGR00481">
    <property type="entry name" value="YbhB/YbcL family Raf kinase inhibitor-like protein"/>
    <property type="match status" value="1"/>
</dbReference>
<evidence type="ECO:0000313" key="1">
    <source>
        <dbReference type="EMBL" id="HGB13828.1"/>
    </source>
</evidence>
<protein>
    <submittedName>
        <fullName evidence="1">YbhB/YbcL family Raf kinase inhibitor-like protein</fullName>
    </submittedName>
</protein>
<dbReference type="CDD" id="cd00865">
    <property type="entry name" value="PEBP_bact_arch"/>
    <property type="match status" value="1"/>
</dbReference>
<proteinExistence type="predicted"/>
<reference evidence="1" key="1">
    <citation type="journal article" date="2020" name="mSystems">
        <title>Genome- and Community-Level Interaction Insights into Carbon Utilization and Element Cycling Functions of Hydrothermarchaeota in Hydrothermal Sediment.</title>
        <authorList>
            <person name="Zhou Z."/>
            <person name="Liu Y."/>
            <person name="Xu W."/>
            <person name="Pan J."/>
            <person name="Luo Z.H."/>
            <person name="Li M."/>
        </authorList>
    </citation>
    <scope>NUCLEOTIDE SEQUENCE [LARGE SCALE GENOMIC DNA]</scope>
    <source>
        <strain evidence="1">SpSt-776</strain>
    </source>
</reference>
<dbReference type="PANTHER" id="PTHR30289:SF1">
    <property type="entry name" value="PEBP (PHOSPHATIDYLETHANOLAMINE-BINDING PROTEIN) FAMILY PROTEIN"/>
    <property type="match status" value="1"/>
</dbReference>
<dbReference type="PANTHER" id="PTHR30289">
    <property type="entry name" value="UNCHARACTERIZED PROTEIN YBCL-RELATED"/>
    <property type="match status" value="1"/>
</dbReference>
<dbReference type="AlphaFoldDB" id="A0A7C3WGC3"/>
<accession>A0A7C3WGC3</accession>
<comment type="caution">
    <text evidence="1">The sequence shown here is derived from an EMBL/GenBank/DDBJ whole genome shotgun (WGS) entry which is preliminary data.</text>
</comment>
<dbReference type="Pfam" id="PF01161">
    <property type="entry name" value="PBP"/>
    <property type="match status" value="1"/>
</dbReference>
<name>A0A7C3WGC3_9BACT</name>
<dbReference type="InterPro" id="IPR008914">
    <property type="entry name" value="PEBP"/>
</dbReference>
<dbReference type="InterPro" id="IPR036610">
    <property type="entry name" value="PEBP-like_sf"/>
</dbReference>
<dbReference type="SUPFAM" id="SSF49777">
    <property type="entry name" value="PEBP-like"/>
    <property type="match status" value="1"/>
</dbReference>
<sequence length="155" mass="16424">MQITSAAFPDGGKIPQKYVMPGAGGQNISLPLSWSDVPAGTQSFALSMVDPHPVARNWVHWLVINLPADVRSLPEGASEKNMPTGARELNNSWGKPGYGGPQPPKGTGAHPYVVTIYALSVPKLDLKPNVDLGTFTQALEGKVLGQASVTGYYGR</sequence>
<dbReference type="Gene3D" id="3.90.280.10">
    <property type="entry name" value="PEBP-like"/>
    <property type="match status" value="1"/>
</dbReference>
<dbReference type="InterPro" id="IPR005247">
    <property type="entry name" value="YbhB_YbcL/LppC-like"/>
</dbReference>
<dbReference type="EMBL" id="DTHB01000016">
    <property type="protein sequence ID" value="HGB13828.1"/>
    <property type="molecule type" value="Genomic_DNA"/>
</dbReference>
<organism evidence="1">
    <name type="scientific">Desulfobacca acetoxidans</name>
    <dbReference type="NCBI Taxonomy" id="60893"/>
    <lineage>
        <taxon>Bacteria</taxon>
        <taxon>Pseudomonadati</taxon>
        <taxon>Thermodesulfobacteriota</taxon>
        <taxon>Desulfobaccia</taxon>
        <taxon>Desulfobaccales</taxon>
        <taxon>Desulfobaccaceae</taxon>
        <taxon>Desulfobacca</taxon>
    </lineage>
</organism>